<dbReference type="PANTHER" id="PTHR11085">
    <property type="entry name" value="NAD-DEPENDENT PROTEIN DEACYLASE SIRTUIN-5, MITOCHONDRIAL-RELATED"/>
    <property type="match status" value="1"/>
</dbReference>
<evidence type="ECO:0000313" key="6">
    <source>
        <dbReference type="EMBL" id="KAF2798768.1"/>
    </source>
</evidence>
<comment type="similarity">
    <text evidence="1">Belongs to the sirtuin family. Class I subfamily.</text>
</comment>
<name>A0A6A6XRD0_9PLEO</name>
<gene>
    <name evidence="6" type="ORF">K505DRAFT_232588</name>
</gene>
<evidence type="ECO:0000256" key="3">
    <source>
        <dbReference type="ARBA" id="ARBA00023027"/>
    </source>
</evidence>
<dbReference type="GO" id="GO:0017136">
    <property type="term" value="F:histone deacetylase activity, NAD-dependent"/>
    <property type="evidence" value="ECO:0007669"/>
    <property type="project" value="TreeGrafter"/>
</dbReference>
<dbReference type="InterPro" id="IPR003000">
    <property type="entry name" value="Sirtuin"/>
</dbReference>
<proteinExistence type="inferred from homology"/>
<keyword evidence="7" id="KW-1185">Reference proteome</keyword>
<reference evidence="6" key="1">
    <citation type="journal article" date="2020" name="Stud. Mycol.">
        <title>101 Dothideomycetes genomes: a test case for predicting lifestyles and emergence of pathogens.</title>
        <authorList>
            <person name="Haridas S."/>
            <person name="Albert R."/>
            <person name="Binder M."/>
            <person name="Bloem J."/>
            <person name="Labutti K."/>
            <person name="Salamov A."/>
            <person name="Andreopoulos B."/>
            <person name="Baker S."/>
            <person name="Barry K."/>
            <person name="Bills G."/>
            <person name="Bluhm B."/>
            <person name="Cannon C."/>
            <person name="Castanera R."/>
            <person name="Culley D."/>
            <person name="Daum C."/>
            <person name="Ezra D."/>
            <person name="Gonzalez J."/>
            <person name="Henrissat B."/>
            <person name="Kuo A."/>
            <person name="Liang C."/>
            <person name="Lipzen A."/>
            <person name="Lutzoni F."/>
            <person name="Magnuson J."/>
            <person name="Mondo S."/>
            <person name="Nolan M."/>
            <person name="Ohm R."/>
            <person name="Pangilinan J."/>
            <person name="Park H.-J."/>
            <person name="Ramirez L."/>
            <person name="Alfaro M."/>
            <person name="Sun H."/>
            <person name="Tritt A."/>
            <person name="Yoshinaga Y."/>
            <person name="Zwiers L.-H."/>
            <person name="Turgeon B."/>
            <person name="Goodwin S."/>
            <person name="Spatafora J."/>
            <person name="Crous P."/>
            <person name="Grigoriev I."/>
        </authorList>
    </citation>
    <scope>NUCLEOTIDE SEQUENCE</scope>
    <source>
        <strain evidence="6">CBS 109.77</strain>
    </source>
</reference>
<dbReference type="SUPFAM" id="SSF52467">
    <property type="entry name" value="DHS-like NAD/FAD-binding domain"/>
    <property type="match status" value="1"/>
</dbReference>
<dbReference type="Pfam" id="PF02146">
    <property type="entry name" value="SIR2"/>
    <property type="match status" value="1"/>
</dbReference>
<evidence type="ECO:0000259" key="5">
    <source>
        <dbReference type="PROSITE" id="PS50305"/>
    </source>
</evidence>
<dbReference type="InterPro" id="IPR026591">
    <property type="entry name" value="Sirtuin_cat_small_dom_sf"/>
</dbReference>
<dbReference type="PANTHER" id="PTHR11085:SF10">
    <property type="entry name" value="NAD-DEPENDENT PROTEIN DEACYLASE SIRTUIN-5, MITOCHONDRIAL-RELATED"/>
    <property type="match status" value="1"/>
</dbReference>
<keyword evidence="3" id="KW-0520">NAD</keyword>
<evidence type="ECO:0000256" key="4">
    <source>
        <dbReference type="PROSITE-ProRule" id="PRU00236"/>
    </source>
</evidence>
<dbReference type="PROSITE" id="PS50305">
    <property type="entry name" value="SIRTUIN"/>
    <property type="match status" value="1"/>
</dbReference>
<feature type="binding site" evidence="4">
    <location>
        <position position="225"/>
    </location>
    <ligand>
        <name>Zn(2+)</name>
        <dbReference type="ChEBI" id="CHEBI:29105"/>
    </ligand>
</feature>
<evidence type="ECO:0000256" key="1">
    <source>
        <dbReference type="ARBA" id="ARBA00006924"/>
    </source>
</evidence>
<feature type="binding site" evidence="4">
    <location>
        <position position="172"/>
    </location>
    <ligand>
        <name>Zn(2+)</name>
        <dbReference type="ChEBI" id="CHEBI:29105"/>
    </ligand>
</feature>
<feature type="domain" description="Deacetylase sirtuin-type" evidence="5">
    <location>
        <begin position="38"/>
        <end position="330"/>
    </location>
</feature>
<sequence length="342" mass="37253">MHSNAQQKSKKSSAADKKLEALRAKQEKRKFKGASILDPSLDISLDEFTSFTAHLKFSKRVFALLGAGLSVSSGMATFRGSDRHWRGHEPSDLSDIGAFATDPATVWWFFSHRMMKAQNATPNPGHLALAKLAESNSQFFAVNQNIDGLCKRAGFPQSQIAQVHGDLFSVKCSKHQSSKNPCSYVADVTYPISQALTLPAYIDISDPNDPLPKLSHTDLPHCPKCNSLLRPNVVLFGEATSLETTKRIYEFTSGGPIDLMLVVGTSAVVLPAAMYIPIARNTGARIAFFNLEESDEEAGRVWSVDWYFKGDAAVTVAELLKGVVGTVRGTKLAINHASKIEA</sequence>
<dbReference type="GO" id="GO:0005634">
    <property type="term" value="C:nucleus"/>
    <property type="evidence" value="ECO:0007669"/>
    <property type="project" value="TreeGrafter"/>
</dbReference>
<dbReference type="AlphaFoldDB" id="A0A6A6XRD0"/>
<dbReference type="Gene3D" id="3.30.1600.10">
    <property type="entry name" value="SIR2/SIRT2 'Small Domain"/>
    <property type="match status" value="1"/>
</dbReference>
<feature type="binding site" evidence="4">
    <location>
        <position position="222"/>
    </location>
    <ligand>
        <name>Zn(2+)</name>
        <dbReference type="ChEBI" id="CHEBI:29105"/>
    </ligand>
</feature>
<dbReference type="InterPro" id="IPR026590">
    <property type="entry name" value="Ssirtuin_cat_dom"/>
</dbReference>
<keyword evidence="2" id="KW-0808">Transferase</keyword>
<keyword evidence="4" id="KW-0862">Zinc</keyword>
<dbReference type="GO" id="GO:0070403">
    <property type="term" value="F:NAD+ binding"/>
    <property type="evidence" value="ECO:0007669"/>
    <property type="project" value="InterPro"/>
</dbReference>
<evidence type="ECO:0000313" key="7">
    <source>
        <dbReference type="Proteomes" id="UP000799757"/>
    </source>
</evidence>
<dbReference type="OrthoDB" id="424302at2759"/>
<dbReference type="InterPro" id="IPR050134">
    <property type="entry name" value="NAD-dep_sirtuin_deacylases"/>
</dbReference>
<dbReference type="GO" id="GO:0046872">
    <property type="term" value="F:metal ion binding"/>
    <property type="evidence" value="ECO:0007669"/>
    <property type="project" value="UniProtKB-KW"/>
</dbReference>
<dbReference type="Gene3D" id="3.40.50.1220">
    <property type="entry name" value="TPP-binding domain"/>
    <property type="match status" value="1"/>
</dbReference>
<dbReference type="Proteomes" id="UP000799757">
    <property type="component" value="Unassembled WGS sequence"/>
</dbReference>
<feature type="binding site" evidence="4">
    <location>
        <position position="182"/>
    </location>
    <ligand>
        <name>Zn(2+)</name>
        <dbReference type="ChEBI" id="CHEBI:29105"/>
    </ligand>
</feature>
<dbReference type="InterPro" id="IPR029035">
    <property type="entry name" value="DHS-like_NAD/FAD-binding_dom"/>
</dbReference>
<keyword evidence="4" id="KW-0479">Metal-binding</keyword>
<organism evidence="6 7">
    <name type="scientific">Melanomma pulvis-pyrius CBS 109.77</name>
    <dbReference type="NCBI Taxonomy" id="1314802"/>
    <lineage>
        <taxon>Eukaryota</taxon>
        <taxon>Fungi</taxon>
        <taxon>Dikarya</taxon>
        <taxon>Ascomycota</taxon>
        <taxon>Pezizomycotina</taxon>
        <taxon>Dothideomycetes</taxon>
        <taxon>Pleosporomycetidae</taxon>
        <taxon>Pleosporales</taxon>
        <taxon>Melanommataceae</taxon>
        <taxon>Melanomma</taxon>
    </lineage>
</organism>
<protein>
    <submittedName>
        <fullName evidence="6">NAD-dependent deacetylase sirtuin-5</fullName>
    </submittedName>
</protein>
<feature type="active site" description="Proton acceptor" evidence="4">
    <location>
        <position position="164"/>
    </location>
</feature>
<evidence type="ECO:0000256" key="2">
    <source>
        <dbReference type="ARBA" id="ARBA00022679"/>
    </source>
</evidence>
<accession>A0A6A6XRD0</accession>
<dbReference type="EMBL" id="MU001777">
    <property type="protein sequence ID" value="KAF2798768.1"/>
    <property type="molecule type" value="Genomic_DNA"/>
</dbReference>